<dbReference type="InterPro" id="IPR036652">
    <property type="entry name" value="YjeF_N_dom_sf"/>
</dbReference>
<evidence type="ECO:0000313" key="20">
    <source>
        <dbReference type="EMBL" id="ANV97652.1"/>
    </source>
</evidence>
<dbReference type="NCBIfam" id="TIGR00197">
    <property type="entry name" value="yjeF_nterm"/>
    <property type="match status" value="1"/>
</dbReference>
<dbReference type="Pfam" id="PF01256">
    <property type="entry name" value="Carb_kinase"/>
    <property type="match status" value="1"/>
</dbReference>
<keyword evidence="5 17" id="KW-0479">Metal-binding</keyword>
<dbReference type="PROSITE" id="PS51383">
    <property type="entry name" value="YJEF_C_3"/>
    <property type="match status" value="1"/>
</dbReference>
<dbReference type="GO" id="GO:0052856">
    <property type="term" value="F:NAD(P)HX epimerase activity"/>
    <property type="evidence" value="ECO:0007669"/>
    <property type="project" value="UniProtKB-EC"/>
</dbReference>
<keyword evidence="13" id="KW-0511">Multifunctional enzyme</keyword>
<keyword evidence="8 17" id="KW-0521">NADP</keyword>
<dbReference type="InterPro" id="IPR004443">
    <property type="entry name" value="YjeF_N_dom"/>
</dbReference>
<proteinExistence type="inferred from homology"/>
<name>A0A1B1U4L4_9HELI</name>
<evidence type="ECO:0000256" key="2">
    <source>
        <dbReference type="ARBA" id="ARBA00000909"/>
    </source>
</evidence>
<comment type="cofactor">
    <cofactor evidence="17">
        <name>K(+)</name>
        <dbReference type="ChEBI" id="CHEBI:29103"/>
    </cofactor>
    <text evidence="17">Binds 1 potassium ion per subunit.</text>
</comment>
<dbReference type="PANTHER" id="PTHR12592:SF0">
    <property type="entry name" value="ATP-DEPENDENT (S)-NAD(P)H-HYDRATE DEHYDRATASE"/>
    <property type="match status" value="1"/>
</dbReference>
<dbReference type="RefSeq" id="WP_066338992.1">
    <property type="nucleotide sequence ID" value="NZ_CP016503.1"/>
</dbReference>
<dbReference type="EC" id="4.2.1.136" evidence="17"/>
<keyword evidence="6 17" id="KW-0547">Nucleotide-binding</keyword>
<dbReference type="EMBL" id="CP016503">
    <property type="protein sequence ID" value="ANV97652.1"/>
    <property type="molecule type" value="Genomic_DNA"/>
</dbReference>
<evidence type="ECO:0000256" key="6">
    <source>
        <dbReference type="ARBA" id="ARBA00022741"/>
    </source>
</evidence>
<protein>
    <recommendedName>
        <fullName evidence="17">Bifunctional NAD(P)H-hydrate repair enzyme</fullName>
    </recommendedName>
    <alternativeName>
        <fullName evidence="17">Nicotinamide nucleotide repair protein</fullName>
    </alternativeName>
    <domain>
        <recommendedName>
            <fullName evidence="17">ADP-dependent (S)-NAD(P)H-hydrate dehydratase</fullName>
            <ecNumber evidence="17">4.2.1.136</ecNumber>
        </recommendedName>
        <alternativeName>
            <fullName evidence="17">ADP-dependent NAD(P)HX dehydratase</fullName>
        </alternativeName>
    </domain>
    <domain>
        <recommendedName>
            <fullName evidence="17">NAD(P)H-hydrate epimerase</fullName>
            <ecNumber evidence="17">5.1.99.6</ecNumber>
        </recommendedName>
    </domain>
</protein>
<dbReference type="PIRSF" id="PIRSF017184">
    <property type="entry name" value="Nnr"/>
    <property type="match status" value="1"/>
</dbReference>
<dbReference type="PANTHER" id="PTHR12592">
    <property type="entry name" value="ATP-DEPENDENT (S)-NAD(P)H-HYDRATE DEHYDRATASE FAMILY MEMBER"/>
    <property type="match status" value="1"/>
</dbReference>
<sequence length="461" mass="50449">MQNIYEETNLLDKRAIDKFLLTEEILVENASNAIAQLIAKLTHPKSLIYIVCGGGNNGADGLALARKLNQDYHIKVLMPHPPKTALCEKELYRCKSAGVDFVSKLFPSDVLVDCLFGSGFRGELDTATKELIAQMNKFPRIKIACDIPSGLSTLPQDIAFQADYTICMGGLKRILFTEWAKDYTGEMILAPLGIAHKNYQINSNIKLLDASDLRLPTRHKEDTHKGEYGHLAVLTKQTPRSKIGASVLCALSAIAFGVGRVSLVGSQESIPFEIIKTDTIPPDAQVVAFGMGAGEIEESDFAKLSPYDCLLDADVFYHPSLIPFLQRERQTILTPHIKEFASLLRLCGICDLPLEDIKAKRDEFLSVFCTRFPNVIIVLKGANTLIAQNQKVWVCNLGRNNLAKGGSGDVLAGMIASLMAQGRDGLRASVDAVLAHALASCKIKSTYGLNPMDLIETIKTL</sequence>
<dbReference type="CDD" id="cd01171">
    <property type="entry name" value="YXKO-related"/>
    <property type="match status" value="1"/>
</dbReference>
<dbReference type="InterPro" id="IPR029056">
    <property type="entry name" value="Ribokinase-like"/>
</dbReference>
<feature type="domain" description="YjeF N-terminal" evidence="19">
    <location>
        <begin position="8"/>
        <end position="200"/>
    </location>
</feature>
<comment type="similarity">
    <text evidence="4 17">In the C-terminal section; belongs to the NnrD/CARKD family.</text>
</comment>
<evidence type="ECO:0000256" key="11">
    <source>
        <dbReference type="ARBA" id="ARBA00023235"/>
    </source>
</evidence>
<evidence type="ECO:0000256" key="4">
    <source>
        <dbReference type="ARBA" id="ARBA00009524"/>
    </source>
</evidence>
<gene>
    <name evidence="20" type="ORF">BBW65_01995</name>
</gene>
<evidence type="ECO:0000256" key="7">
    <source>
        <dbReference type="ARBA" id="ARBA00022840"/>
    </source>
</evidence>
<dbReference type="GO" id="GO:0005524">
    <property type="term" value="F:ATP binding"/>
    <property type="evidence" value="ECO:0007669"/>
    <property type="project" value="UniProtKB-UniRule"/>
</dbReference>
<dbReference type="InterPro" id="IPR000631">
    <property type="entry name" value="CARKD"/>
</dbReference>
<keyword evidence="7 17" id="KW-0067">ATP-binding</keyword>
<evidence type="ECO:0000259" key="18">
    <source>
        <dbReference type="PROSITE" id="PS51383"/>
    </source>
</evidence>
<keyword evidence="9 17" id="KW-0630">Potassium</keyword>
<dbReference type="STRING" id="222136.BBW65_01995"/>
<evidence type="ECO:0000256" key="1">
    <source>
        <dbReference type="ARBA" id="ARBA00000013"/>
    </source>
</evidence>
<comment type="function">
    <text evidence="14 17">Bifunctional enzyme that catalyzes the epimerization of the S- and R-forms of NAD(P)HX and the dehydration of the S-form of NAD(P)HX at the expense of ADP, which is converted to AMP. This allows the repair of both epimers of NAD(P)HX, a damaged form of NAD(P)H that is a result of enzymatic or heat-dependent hydration.</text>
</comment>
<evidence type="ECO:0000256" key="5">
    <source>
        <dbReference type="ARBA" id="ARBA00022723"/>
    </source>
</evidence>
<keyword evidence="11 17" id="KW-0413">Isomerase</keyword>
<dbReference type="GO" id="GO:0052855">
    <property type="term" value="F:ADP-dependent NAD(P)H-hydrate dehydratase activity"/>
    <property type="evidence" value="ECO:0007669"/>
    <property type="project" value="UniProtKB-UniRule"/>
</dbReference>
<dbReference type="KEGG" id="het:BBW65_01995"/>
<keyword evidence="21" id="KW-1185">Reference proteome</keyword>
<evidence type="ECO:0000256" key="17">
    <source>
        <dbReference type="PIRNR" id="PIRNR017184"/>
    </source>
</evidence>
<feature type="domain" description="YjeF C-terminal" evidence="18">
    <location>
        <begin position="208"/>
        <end position="461"/>
    </location>
</feature>
<evidence type="ECO:0000256" key="15">
    <source>
        <dbReference type="ARBA" id="ARBA00048238"/>
    </source>
</evidence>
<evidence type="ECO:0000256" key="3">
    <source>
        <dbReference type="ARBA" id="ARBA00006001"/>
    </source>
</evidence>
<evidence type="ECO:0000256" key="12">
    <source>
        <dbReference type="ARBA" id="ARBA00023239"/>
    </source>
</evidence>
<comment type="similarity">
    <text evidence="3 17">In the N-terminal section; belongs to the NnrE/AIBP family.</text>
</comment>
<dbReference type="PROSITE" id="PS01050">
    <property type="entry name" value="YJEF_C_2"/>
    <property type="match status" value="1"/>
</dbReference>
<dbReference type="Gene3D" id="3.40.1190.20">
    <property type="match status" value="1"/>
</dbReference>
<evidence type="ECO:0000256" key="10">
    <source>
        <dbReference type="ARBA" id="ARBA00023027"/>
    </source>
</evidence>
<reference evidence="21" key="1">
    <citation type="submission" date="2016-07" db="EMBL/GenBank/DDBJ databases">
        <authorList>
            <person name="Florea S."/>
            <person name="Webb J.S."/>
            <person name="Jaromczyk J."/>
            <person name="Schardl C.L."/>
        </authorList>
    </citation>
    <scope>NUCLEOTIDE SEQUENCE [LARGE SCALE GENOMIC DNA]</scope>
    <source>
        <strain evidence="21">MIT 01-6242</strain>
    </source>
</reference>
<evidence type="ECO:0000256" key="14">
    <source>
        <dbReference type="ARBA" id="ARBA00025153"/>
    </source>
</evidence>
<accession>A0A1B1U4L4</accession>
<dbReference type="Gene3D" id="3.40.50.10260">
    <property type="entry name" value="YjeF N-terminal domain"/>
    <property type="match status" value="1"/>
</dbReference>
<dbReference type="InterPro" id="IPR017953">
    <property type="entry name" value="Carbohydrate_kinase_pred_CS"/>
</dbReference>
<evidence type="ECO:0000256" key="9">
    <source>
        <dbReference type="ARBA" id="ARBA00022958"/>
    </source>
</evidence>
<dbReference type="Proteomes" id="UP000092884">
    <property type="component" value="Chromosome"/>
</dbReference>
<dbReference type="EC" id="5.1.99.6" evidence="17"/>
<dbReference type="Pfam" id="PF03853">
    <property type="entry name" value="YjeF_N"/>
    <property type="match status" value="1"/>
</dbReference>
<keyword evidence="10 17" id="KW-0520">NAD</keyword>
<organism evidence="20 21">
    <name type="scientific">Helicobacter enhydrae</name>
    <dbReference type="NCBI Taxonomy" id="222136"/>
    <lineage>
        <taxon>Bacteria</taxon>
        <taxon>Pseudomonadati</taxon>
        <taxon>Campylobacterota</taxon>
        <taxon>Epsilonproteobacteria</taxon>
        <taxon>Campylobacterales</taxon>
        <taxon>Helicobacteraceae</taxon>
        <taxon>Helicobacter</taxon>
    </lineage>
</organism>
<comment type="catalytic activity">
    <reaction evidence="15 17">
        <text>(6S)-NADHX + ADP = AMP + phosphate + NADH + H(+)</text>
        <dbReference type="Rhea" id="RHEA:32223"/>
        <dbReference type="ChEBI" id="CHEBI:15378"/>
        <dbReference type="ChEBI" id="CHEBI:43474"/>
        <dbReference type="ChEBI" id="CHEBI:57945"/>
        <dbReference type="ChEBI" id="CHEBI:64074"/>
        <dbReference type="ChEBI" id="CHEBI:456215"/>
        <dbReference type="ChEBI" id="CHEBI:456216"/>
        <dbReference type="EC" id="4.2.1.136"/>
    </reaction>
</comment>
<comment type="catalytic activity">
    <reaction evidence="1 17">
        <text>(6R)-NADHX = (6S)-NADHX</text>
        <dbReference type="Rhea" id="RHEA:32215"/>
        <dbReference type="ChEBI" id="CHEBI:64074"/>
        <dbReference type="ChEBI" id="CHEBI:64075"/>
        <dbReference type="EC" id="5.1.99.6"/>
    </reaction>
</comment>
<dbReference type="SUPFAM" id="SSF53613">
    <property type="entry name" value="Ribokinase-like"/>
    <property type="match status" value="1"/>
</dbReference>
<dbReference type="InterPro" id="IPR030677">
    <property type="entry name" value="Nnr"/>
</dbReference>
<dbReference type="SUPFAM" id="SSF64153">
    <property type="entry name" value="YjeF N-terminal domain-like"/>
    <property type="match status" value="1"/>
</dbReference>
<evidence type="ECO:0000259" key="19">
    <source>
        <dbReference type="PROSITE" id="PS51385"/>
    </source>
</evidence>
<evidence type="ECO:0000256" key="8">
    <source>
        <dbReference type="ARBA" id="ARBA00022857"/>
    </source>
</evidence>
<dbReference type="PROSITE" id="PS51385">
    <property type="entry name" value="YJEF_N"/>
    <property type="match status" value="1"/>
</dbReference>
<keyword evidence="12 17" id="KW-0456">Lyase</keyword>
<dbReference type="GO" id="GO:0110051">
    <property type="term" value="P:metabolite repair"/>
    <property type="evidence" value="ECO:0007669"/>
    <property type="project" value="TreeGrafter"/>
</dbReference>
<comment type="catalytic activity">
    <reaction evidence="16 17">
        <text>(6S)-NADPHX + ADP = AMP + phosphate + NADPH + H(+)</text>
        <dbReference type="Rhea" id="RHEA:32235"/>
        <dbReference type="ChEBI" id="CHEBI:15378"/>
        <dbReference type="ChEBI" id="CHEBI:43474"/>
        <dbReference type="ChEBI" id="CHEBI:57783"/>
        <dbReference type="ChEBI" id="CHEBI:64076"/>
        <dbReference type="ChEBI" id="CHEBI:456215"/>
        <dbReference type="ChEBI" id="CHEBI:456216"/>
        <dbReference type="EC" id="4.2.1.136"/>
    </reaction>
</comment>
<dbReference type="AlphaFoldDB" id="A0A1B1U4L4"/>
<evidence type="ECO:0000313" key="21">
    <source>
        <dbReference type="Proteomes" id="UP000092884"/>
    </source>
</evidence>
<dbReference type="GO" id="GO:0046872">
    <property type="term" value="F:metal ion binding"/>
    <property type="evidence" value="ECO:0007669"/>
    <property type="project" value="UniProtKB-UniRule"/>
</dbReference>
<evidence type="ECO:0000256" key="13">
    <source>
        <dbReference type="ARBA" id="ARBA00023268"/>
    </source>
</evidence>
<comment type="catalytic activity">
    <reaction evidence="2 17">
        <text>(6R)-NADPHX = (6S)-NADPHX</text>
        <dbReference type="Rhea" id="RHEA:32227"/>
        <dbReference type="ChEBI" id="CHEBI:64076"/>
        <dbReference type="ChEBI" id="CHEBI:64077"/>
        <dbReference type="EC" id="5.1.99.6"/>
    </reaction>
</comment>
<evidence type="ECO:0000256" key="16">
    <source>
        <dbReference type="ARBA" id="ARBA00049209"/>
    </source>
</evidence>